<gene>
    <name evidence="2" type="ORF">EZS26_000342</name>
</gene>
<evidence type="ECO:0008006" key="4">
    <source>
        <dbReference type="Google" id="ProtNLM"/>
    </source>
</evidence>
<evidence type="ECO:0000313" key="2">
    <source>
        <dbReference type="EMBL" id="KAA6303791.1"/>
    </source>
</evidence>
<dbReference type="EMBL" id="SNRX01000001">
    <property type="protein sequence ID" value="KAA6303791.1"/>
    <property type="molecule type" value="Genomic_DNA"/>
</dbReference>
<keyword evidence="1" id="KW-0732">Signal</keyword>
<organism evidence="2 3">
    <name type="scientific">Candidatus Ordinivivax streblomastigis</name>
    <dbReference type="NCBI Taxonomy" id="2540710"/>
    <lineage>
        <taxon>Bacteria</taxon>
        <taxon>Pseudomonadati</taxon>
        <taxon>Bacteroidota</taxon>
        <taxon>Bacteroidia</taxon>
        <taxon>Bacteroidales</taxon>
        <taxon>Candidatus Ordinivivax</taxon>
    </lineage>
</organism>
<evidence type="ECO:0000313" key="3">
    <source>
        <dbReference type="Proteomes" id="UP000324575"/>
    </source>
</evidence>
<evidence type="ECO:0000256" key="1">
    <source>
        <dbReference type="SAM" id="SignalP"/>
    </source>
</evidence>
<proteinExistence type="predicted"/>
<dbReference type="AlphaFoldDB" id="A0A5M8P5T3"/>
<accession>A0A5M8P5T3</accession>
<comment type="caution">
    <text evidence="2">The sequence shown here is derived from an EMBL/GenBank/DDBJ whole genome shotgun (WGS) entry which is preliminary data.</text>
</comment>
<name>A0A5M8P5T3_9BACT</name>
<dbReference type="PROSITE" id="PS51257">
    <property type="entry name" value="PROKAR_LIPOPROTEIN"/>
    <property type="match status" value="1"/>
</dbReference>
<reference evidence="2 3" key="1">
    <citation type="submission" date="2019-03" db="EMBL/GenBank/DDBJ databases">
        <title>Single cell metagenomics reveals metabolic interactions within the superorganism composed of flagellate Streblomastix strix and complex community of Bacteroidetes bacteria on its surface.</title>
        <authorList>
            <person name="Treitli S.C."/>
            <person name="Kolisko M."/>
            <person name="Husnik F."/>
            <person name="Keeling P."/>
            <person name="Hampl V."/>
        </authorList>
    </citation>
    <scope>NUCLEOTIDE SEQUENCE [LARGE SCALE GENOMIC DNA]</scope>
    <source>
        <strain evidence="2">St1</strain>
    </source>
</reference>
<feature type="signal peptide" evidence="1">
    <location>
        <begin position="1"/>
        <end position="20"/>
    </location>
</feature>
<dbReference type="Proteomes" id="UP000324575">
    <property type="component" value="Unassembled WGS sequence"/>
</dbReference>
<sequence length="61" mass="6779">MKKKIIGQFSAFLLIMSIFAGCSTTRDCGCGNNQSYKKRKTKISLIISPENTTFVSQKDLS</sequence>
<feature type="chain" id="PRO_5024350235" description="Lipoprotein" evidence="1">
    <location>
        <begin position="21"/>
        <end position="61"/>
    </location>
</feature>
<protein>
    <recommendedName>
        <fullName evidence="4">Lipoprotein</fullName>
    </recommendedName>
</protein>